<evidence type="ECO:0000256" key="1">
    <source>
        <dbReference type="SAM" id="Phobius"/>
    </source>
</evidence>
<organism evidence="2 3">
    <name type="scientific">Chengkuizengella marina</name>
    <dbReference type="NCBI Taxonomy" id="2507566"/>
    <lineage>
        <taxon>Bacteria</taxon>
        <taxon>Bacillati</taxon>
        <taxon>Bacillota</taxon>
        <taxon>Bacilli</taxon>
        <taxon>Bacillales</taxon>
        <taxon>Paenibacillaceae</taxon>
        <taxon>Chengkuizengella</taxon>
    </lineage>
</organism>
<comment type="caution">
    <text evidence="2">The sequence shown here is derived from an EMBL/GenBank/DDBJ whole genome shotgun (WGS) entry which is preliminary data.</text>
</comment>
<feature type="transmembrane region" description="Helical" evidence="1">
    <location>
        <begin position="481"/>
        <end position="500"/>
    </location>
</feature>
<feature type="transmembrane region" description="Helical" evidence="1">
    <location>
        <begin position="408"/>
        <end position="428"/>
    </location>
</feature>
<keyword evidence="1" id="KW-0472">Membrane</keyword>
<dbReference type="AlphaFoldDB" id="A0A6N9Q6V2"/>
<dbReference type="EMBL" id="SIJB01000033">
    <property type="protein sequence ID" value="NBI30582.1"/>
    <property type="molecule type" value="Genomic_DNA"/>
</dbReference>
<evidence type="ECO:0000313" key="3">
    <source>
        <dbReference type="Proteomes" id="UP000448943"/>
    </source>
</evidence>
<keyword evidence="3" id="KW-1185">Reference proteome</keyword>
<accession>A0A6N9Q6V2</accession>
<sequence>MKKALWILVVIGMIASVPLGMVRFAAENTSDQVEIVLDYKDILQIAEYEPNPQSFIEEQLIKIKEAGITSLAVFESNLEDLESSGRVELFSSYEASLIEGVQPDPNENFTYVLFPDIVTDIKIRPIIEQAFRQLDIKVRDWNLLDQTGLIIESSKVTAIIEPMDPDPMVMDQLIKAGFQIVVRISDNRPYDPVHMEKMMDQFSKQGVFRIIFTGSAVTGYEEEANQGSLTHMSELMNKHYIGFAINEFSAKEKGLNELAYLTDYNVVRLHSILDAESSVLSPTKISDRLVLAVTDRNIRMIYLNVDILKDELKAEVTNSLGNIYDSLTGPDGAIQRIQNEGFQIGIAGPFVYENEDWQRFAKLILWVGAVALIALMIARFVPTLLTPIFVIGMIGSAGLFVLNSSLLLQTAALGAAISAPTLGIITVIQQLRKESLQVVSPIKSTILLFVMATGISLIGVFYVVGLLNAATYMLVLEQFRGVSVLHLAPIFLAFVYYAFYGKEGGLRNIFKQVKNVFMMDLKVGYVIIAAFIAGTAFYYLTRTGNAGQVSSIELVFRYFLENVLGVRPRLKEFGLGHPMLLLGLYFALKYRKGLFLIIIGVIGQLSIVDTFAHLHTPMMISGIRVLYGVIFGVMIGLLLIIIWEILVRSWKKWGPLLED</sequence>
<evidence type="ECO:0000313" key="2">
    <source>
        <dbReference type="EMBL" id="NBI30582.1"/>
    </source>
</evidence>
<feature type="transmembrane region" description="Helical" evidence="1">
    <location>
        <begin position="626"/>
        <end position="647"/>
    </location>
</feature>
<reference evidence="2 3" key="1">
    <citation type="submission" date="2019-01" db="EMBL/GenBank/DDBJ databases">
        <title>Chengkuizengella sp. nov., isolated from deep-sea sediment of East Pacific Ocean.</title>
        <authorList>
            <person name="Yang J."/>
            <person name="Lai Q."/>
            <person name="Shao Z."/>
        </authorList>
    </citation>
    <scope>NUCLEOTIDE SEQUENCE [LARGE SCALE GENOMIC DNA]</scope>
    <source>
        <strain evidence="2 3">YPA3-1-1</strain>
    </source>
</reference>
<keyword evidence="1" id="KW-0812">Transmembrane</keyword>
<keyword evidence="1" id="KW-1133">Transmembrane helix</keyword>
<feature type="transmembrane region" description="Helical" evidence="1">
    <location>
        <begin position="360"/>
        <end position="377"/>
    </location>
</feature>
<feature type="transmembrane region" description="Helical" evidence="1">
    <location>
        <begin position="595"/>
        <end position="614"/>
    </location>
</feature>
<dbReference type="InterPro" id="IPR043748">
    <property type="entry name" value="DUF5693"/>
</dbReference>
<gene>
    <name evidence="2" type="ORF">ERL59_16655</name>
</gene>
<feature type="transmembrane region" description="Helical" evidence="1">
    <location>
        <begin position="521"/>
        <end position="540"/>
    </location>
</feature>
<name>A0A6N9Q6V2_9BACL</name>
<protein>
    <submittedName>
        <fullName evidence="2">Uncharacterized protein</fullName>
    </submittedName>
</protein>
<feature type="transmembrane region" description="Helical" evidence="1">
    <location>
        <begin position="384"/>
        <end position="402"/>
    </location>
</feature>
<dbReference type="Pfam" id="PF18949">
    <property type="entry name" value="DUF5693"/>
    <property type="match status" value="1"/>
</dbReference>
<feature type="transmembrane region" description="Helical" evidence="1">
    <location>
        <begin position="448"/>
        <end position="475"/>
    </location>
</feature>
<proteinExistence type="predicted"/>
<dbReference type="Proteomes" id="UP000448943">
    <property type="component" value="Unassembled WGS sequence"/>
</dbReference>